<sequence>MEIFQELIMCIPLLRTVSFSQKGLQYVTVTYTYNTAYAHVIICALHREPGRVTCTVCVVFTCFQ</sequence>
<proteinExistence type="predicted"/>
<name>A0A0E9WEJ6_ANGAN</name>
<reference evidence="1" key="2">
    <citation type="journal article" date="2015" name="Fish Shellfish Immunol.">
        <title>Early steps in the European eel (Anguilla anguilla)-Vibrio vulnificus interaction in the gills: Role of the RtxA13 toxin.</title>
        <authorList>
            <person name="Callol A."/>
            <person name="Pajuelo D."/>
            <person name="Ebbesson L."/>
            <person name="Teles M."/>
            <person name="MacKenzie S."/>
            <person name="Amaro C."/>
        </authorList>
    </citation>
    <scope>NUCLEOTIDE SEQUENCE</scope>
</reference>
<dbReference type="EMBL" id="GBXM01019773">
    <property type="protein sequence ID" value="JAH88804.1"/>
    <property type="molecule type" value="Transcribed_RNA"/>
</dbReference>
<protein>
    <submittedName>
        <fullName evidence="1">Uncharacterized protein</fullName>
    </submittedName>
</protein>
<organism evidence="1">
    <name type="scientific">Anguilla anguilla</name>
    <name type="common">European freshwater eel</name>
    <name type="synonym">Muraena anguilla</name>
    <dbReference type="NCBI Taxonomy" id="7936"/>
    <lineage>
        <taxon>Eukaryota</taxon>
        <taxon>Metazoa</taxon>
        <taxon>Chordata</taxon>
        <taxon>Craniata</taxon>
        <taxon>Vertebrata</taxon>
        <taxon>Euteleostomi</taxon>
        <taxon>Actinopterygii</taxon>
        <taxon>Neopterygii</taxon>
        <taxon>Teleostei</taxon>
        <taxon>Anguilliformes</taxon>
        <taxon>Anguillidae</taxon>
        <taxon>Anguilla</taxon>
    </lineage>
</organism>
<accession>A0A0E9WEJ6</accession>
<dbReference type="AlphaFoldDB" id="A0A0E9WEJ6"/>
<reference evidence="1" key="1">
    <citation type="submission" date="2014-11" db="EMBL/GenBank/DDBJ databases">
        <authorList>
            <person name="Amaro Gonzalez C."/>
        </authorList>
    </citation>
    <scope>NUCLEOTIDE SEQUENCE</scope>
</reference>
<evidence type="ECO:0000313" key="1">
    <source>
        <dbReference type="EMBL" id="JAH88804.1"/>
    </source>
</evidence>